<organism evidence="7 8">
    <name type="scientific">Nonlabens ulvanivorans</name>
    <name type="common">Persicivirga ulvanivorans</name>
    <dbReference type="NCBI Taxonomy" id="906888"/>
    <lineage>
        <taxon>Bacteria</taxon>
        <taxon>Pseudomonadati</taxon>
        <taxon>Bacteroidota</taxon>
        <taxon>Flavobacteriia</taxon>
        <taxon>Flavobacteriales</taxon>
        <taxon>Flavobacteriaceae</taxon>
        <taxon>Nonlabens</taxon>
    </lineage>
</organism>
<sequence>MIFSVANCCIFRAMTSTWHKAKQFLAPSIKILVFIGCITLLYFHWTDRPVRMDSILFYLKEIPFYSIGLMLLLSLTSWLVESKKWQVLVKDVEEIRFRESIIQSLTAQAASFITPLRAGEFAYKALFYERDDRKSILSRVFLGNLCQMIVTVFLGLIGLLFYIKKEFYGTLILAITGIVCLAVIYTFYQYLSDHWHLKDVTFKLWKETIALSLLRYLFFASNWLIMLQLIKSDIALLTWLDNIALNYLAVSIIPMFQIFDIPVKWAVADMIFNGGILQSPIVIATTLIWLTNTLFPTLLGCILIPFKKLKTL</sequence>
<feature type="transmembrane region" description="Helical" evidence="6">
    <location>
        <begin position="141"/>
        <end position="163"/>
    </location>
</feature>
<dbReference type="InterPro" id="IPR022791">
    <property type="entry name" value="L-PG_synthase/AglD"/>
</dbReference>
<feature type="transmembrane region" description="Helical" evidence="6">
    <location>
        <begin position="279"/>
        <end position="306"/>
    </location>
</feature>
<feature type="transmembrane region" description="Helical" evidence="6">
    <location>
        <begin position="170"/>
        <end position="188"/>
    </location>
</feature>
<keyword evidence="2" id="KW-1003">Cell membrane</keyword>
<reference evidence="7 8" key="1">
    <citation type="journal article" date="2014" name="Genome Announc.">
        <title>Draft Genome Sequences of Marine Flavobacterium Nonlabens Strains NR17, NR24, NR27, NR32, NR33, and Ara13.</title>
        <authorList>
            <person name="Nakanishi M."/>
            <person name="Meirelles P."/>
            <person name="Suzuki R."/>
            <person name="Takatani N."/>
            <person name="Mino S."/>
            <person name="Suda W."/>
            <person name="Oshima K."/>
            <person name="Hattori M."/>
            <person name="Ohkuma M."/>
            <person name="Hosokawa M."/>
            <person name="Miyashita K."/>
            <person name="Thompson F.L."/>
            <person name="Niwa A."/>
            <person name="Sawabe T."/>
            <person name="Sawabe T."/>
        </authorList>
    </citation>
    <scope>NUCLEOTIDE SEQUENCE [LARGE SCALE GENOMIC DNA]</scope>
    <source>
        <strain evidence="8">JCM19314</strain>
    </source>
</reference>
<evidence type="ECO:0008006" key="9">
    <source>
        <dbReference type="Google" id="ProtNLM"/>
    </source>
</evidence>
<name>A0A090QAV3_NONUL</name>
<dbReference type="Proteomes" id="UP000029226">
    <property type="component" value="Unassembled WGS sequence"/>
</dbReference>
<evidence type="ECO:0000313" key="7">
    <source>
        <dbReference type="EMBL" id="GAL00210.1"/>
    </source>
</evidence>
<keyword evidence="5 6" id="KW-0472">Membrane</keyword>
<feature type="transmembrane region" description="Helical" evidence="6">
    <location>
        <begin position="24"/>
        <end position="43"/>
    </location>
</feature>
<evidence type="ECO:0000256" key="6">
    <source>
        <dbReference type="SAM" id="Phobius"/>
    </source>
</evidence>
<feature type="transmembrane region" description="Helical" evidence="6">
    <location>
        <begin position="208"/>
        <end position="227"/>
    </location>
</feature>
<feature type="transmembrane region" description="Helical" evidence="6">
    <location>
        <begin position="55"/>
        <end position="80"/>
    </location>
</feature>
<evidence type="ECO:0000256" key="2">
    <source>
        <dbReference type="ARBA" id="ARBA00022475"/>
    </source>
</evidence>
<keyword evidence="3 6" id="KW-0812">Transmembrane</keyword>
<keyword evidence="4 6" id="KW-1133">Transmembrane helix</keyword>
<evidence type="ECO:0000256" key="5">
    <source>
        <dbReference type="ARBA" id="ARBA00023136"/>
    </source>
</evidence>
<dbReference type="AlphaFoldDB" id="A0A090QAV3"/>
<dbReference type="EMBL" id="BBMM01000004">
    <property type="protein sequence ID" value="GAL00210.1"/>
    <property type="molecule type" value="Genomic_DNA"/>
</dbReference>
<evidence type="ECO:0000256" key="4">
    <source>
        <dbReference type="ARBA" id="ARBA00022989"/>
    </source>
</evidence>
<gene>
    <name evidence="7" type="ORF">JCM19314_464</name>
</gene>
<evidence type="ECO:0000313" key="8">
    <source>
        <dbReference type="Proteomes" id="UP000029226"/>
    </source>
</evidence>
<dbReference type="GO" id="GO:0005886">
    <property type="term" value="C:plasma membrane"/>
    <property type="evidence" value="ECO:0007669"/>
    <property type="project" value="UniProtKB-SubCell"/>
</dbReference>
<proteinExistence type="predicted"/>
<evidence type="ECO:0000256" key="1">
    <source>
        <dbReference type="ARBA" id="ARBA00004651"/>
    </source>
</evidence>
<protein>
    <recommendedName>
        <fullName evidence="9">Dolichol-P-glucose synthetase</fullName>
    </recommendedName>
</protein>
<dbReference type="Pfam" id="PF03706">
    <property type="entry name" value="LPG_synthase_TM"/>
    <property type="match status" value="1"/>
</dbReference>
<comment type="caution">
    <text evidence="7">The sequence shown here is derived from an EMBL/GenBank/DDBJ whole genome shotgun (WGS) entry which is preliminary data.</text>
</comment>
<evidence type="ECO:0000256" key="3">
    <source>
        <dbReference type="ARBA" id="ARBA00022692"/>
    </source>
</evidence>
<accession>A0A090QAV3</accession>
<comment type="subcellular location">
    <subcellularLocation>
        <location evidence="1">Cell membrane</location>
        <topology evidence="1">Multi-pass membrane protein</topology>
    </subcellularLocation>
</comment>